<dbReference type="PANTHER" id="PTHR43214">
    <property type="entry name" value="TWO-COMPONENT RESPONSE REGULATOR"/>
    <property type="match status" value="1"/>
</dbReference>
<evidence type="ECO:0000256" key="5">
    <source>
        <dbReference type="ARBA" id="ARBA00023163"/>
    </source>
</evidence>
<evidence type="ECO:0000259" key="9">
    <source>
        <dbReference type="PROSITE" id="PS50110"/>
    </source>
</evidence>
<dbReference type="Pfam" id="PF00072">
    <property type="entry name" value="Response_reg"/>
    <property type="match status" value="1"/>
</dbReference>
<dbReference type="Gene3D" id="3.40.50.2300">
    <property type="match status" value="1"/>
</dbReference>
<dbReference type="SMART" id="SM00448">
    <property type="entry name" value="REC"/>
    <property type="match status" value="1"/>
</dbReference>
<gene>
    <name evidence="10" type="ORF">SAMN02746098_03315</name>
</gene>
<dbReference type="STRING" id="1121420.SAMN02746098_03315"/>
<dbReference type="EMBL" id="FQXJ01000012">
    <property type="protein sequence ID" value="SHI24180.1"/>
    <property type="molecule type" value="Genomic_DNA"/>
</dbReference>
<evidence type="ECO:0000256" key="4">
    <source>
        <dbReference type="ARBA" id="ARBA00023125"/>
    </source>
</evidence>
<dbReference type="OrthoDB" id="1013073at2"/>
<dbReference type="CDD" id="cd17535">
    <property type="entry name" value="REC_NarL-like"/>
    <property type="match status" value="1"/>
</dbReference>
<feature type="domain" description="Response regulatory" evidence="9">
    <location>
        <begin position="10"/>
        <end position="126"/>
    </location>
</feature>
<dbReference type="SUPFAM" id="SSF52172">
    <property type="entry name" value="CheY-like"/>
    <property type="match status" value="1"/>
</dbReference>
<dbReference type="PRINTS" id="PR00038">
    <property type="entry name" value="HTHLUXR"/>
</dbReference>
<dbReference type="GO" id="GO:0003677">
    <property type="term" value="F:DNA binding"/>
    <property type="evidence" value="ECO:0007669"/>
    <property type="project" value="UniProtKB-KW"/>
</dbReference>
<sequence length="231" mass="25342">MLASLEKTIRVVVVDDHTLFAEGTVSLLSSEPYISVVGTAKNGRDCLRLVKVEDPDVVLLDINLPDFSGTDLIEKIKEIASNVKIIMLTGQSPEGYVNASLKKGASGFLLKDCSKREMTAAIFQVSNCSGQYYFSQNMAPYLRSVIVGEEVRTDSMESKKAPGTFLTPKEQEIIELIAQGLRNREIAAALEIKNRTVDFHVSNILSKLGAKSRLEAVLIYTKDNVIGDKIS</sequence>
<dbReference type="GO" id="GO:0000160">
    <property type="term" value="P:phosphorelay signal transduction system"/>
    <property type="evidence" value="ECO:0007669"/>
    <property type="project" value="InterPro"/>
</dbReference>
<dbReference type="PROSITE" id="PS50043">
    <property type="entry name" value="HTH_LUXR_2"/>
    <property type="match status" value="1"/>
</dbReference>
<dbReference type="InterPro" id="IPR011006">
    <property type="entry name" value="CheY-like_superfamily"/>
</dbReference>
<keyword evidence="5" id="KW-0804">Transcription</keyword>
<evidence type="ECO:0000313" key="11">
    <source>
        <dbReference type="Proteomes" id="UP000183954"/>
    </source>
</evidence>
<dbReference type="PANTHER" id="PTHR43214:SF42">
    <property type="entry name" value="TRANSCRIPTIONAL REGULATORY PROTEIN DESR"/>
    <property type="match status" value="1"/>
</dbReference>
<evidence type="ECO:0000313" key="10">
    <source>
        <dbReference type="EMBL" id="SHI24180.1"/>
    </source>
</evidence>
<reference evidence="11" key="1">
    <citation type="submission" date="2016-11" db="EMBL/GenBank/DDBJ databases">
        <authorList>
            <person name="Varghese N."/>
            <person name="Submissions S."/>
        </authorList>
    </citation>
    <scope>NUCLEOTIDE SEQUENCE [LARGE SCALE GENOMIC DNA]</scope>
    <source>
        <strain evidence="11">DSM 15449</strain>
    </source>
</reference>
<dbReference type="InterPro" id="IPR058245">
    <property type="entry name" value="NreC/VraR/RcsB-like_REC"/>
</dbReference>
<evidence type="ECO:0000256" key="2">
    <source>
        <dbReference type="ARBA" id="ARBA00022553"/>
    </source>
</evidence>
<dbReference type="InterPro" id="IPR039420">
    <property type="entry name" value="WalR-like"/>
</dbReference>
<dbReference type="InterPro" id="IPR016032">
    <property type="entry name" value="Sig_transdc_resp-reg_C-effctor"/>
</dbReference>
<dbReference type="InterPro" id="IPR001789">
    <property type="entry name" value="Sig_transdc_resp-reg_receiver"/>
</dbReference>
<dbReference type="GO" id="GO:0006355">
    <property type="term" value="P:regulation of DNA-templated transcription"/>
    <property type="evidence" value="ECO:0007669"/>
    <property type="project" value="InterPro"/>
</dbReference>
<evidence type="ECO:0000256" key="3">
    <source>
        <dbReference type="ARBA" id="ARBA00023015"/>
    </source>
</evidence>
<dbReference type="InterPro" id="IPR000792">
    <property type="entry name" value="Tscrpt_reg_LuxR_C"/>
</dbReference>
<comment type="function">
    <text evidence="6">May play the central regulatory role in sporulation. It may be an element of the effector pathway responsible for the activation of sporulation genes in response to nutritional stress. Spo0A may act in concert with spo0H (a sigma factor) to control the expression of some genes that are critical to the sporulation process.</text>
</comment>
<dbReference type="Pfam" id="PF00196">
    <property type="entry name" value="GerE"/>
    <property type="match status" value="1"/>
</dbReference>
<dbReference type="Proteomes" id="UP000183954">
    <property type="component" value="Unassembled WGS sequence"/>
</dbReference>
<keyword evidence="4" id="KW-0238">DNA-binding</keyword>
<dbReference type="RefSeq" id="WP_073030824.1">
    <property type="nucleotide sequence ID" value="NZ_FQXJ01000012.1"/>
</dbReference>
<keyword evidence="2 7" id="KW-0597">Phosphoprotein</keyword>
<organism evidence="10 11">
    <name type="scientific">Desulfosporosinus lacus DSM 15449</name>
    <dbReference type="NCBI Taxonomy" id="1121420"/>
    <lineage>
        <taxon>Bacteria</taxon>
        <taxon>Bacillati</taxon>
        <taxon>Bacillota</taxon>
        <taxon>Clostridia</taxon>
        <taxon>Eubacteriales</taxon>
        <taxon>Desulfitobacteriaceae</taxon>
        <taxon>Desulfosporosinus</taxon>
    </lineage>
</organism>
<dbReference type="SUPFAM" id="SSF46894">
    <property type="entry name" value="C-terminal effector domain of the bipartite response regulators"/>
    <property type="match status" value="1"/>
</dbReference>
<proteinExistence type="predicted"/>
<dbReference type="PROSITE" id="PS00622">
    <property type="entry name" value="HTH_LUXR_1"/>
    <property type="match status" value="1"/>
</dbReference>
<dbReference type="AlphaFoldDB" id="A0A1M5ZIX0"/>
<keyword evidence="11" id="KW-1185">Reference proteome</keyword>
<dbReference type="CDD" id="cd06170">
    <property type="entry name" value="LuxR_C_like"/>
    <property type="match status" value="1"/>
</dbReference>
<evidence type="ECO:0000256" key="6">
    <source>
        <dbReference type="ARBA" id="ARBA00024867"/>
    </source>
</evidence>
<feature type="modified residue" description="4-aspartylphosphate" evidence="7">
    <location>
        <position position="61"/>
    </location>
</feature>
<evidence type="ECO:0000256" key="1">
    <source>
        <dbReference type="ARBA" id="ARBA00018672"/>
    </source>
</evidence>
<evidence type="ECO:0000256" key="7">
    <source>
        <dbReference type="PROSITE-ProRule" id="PRU00169"/>
    </source>
</evidence>
<accession>A0A1M5ZIX0</accession>
<feature type="domain" description="HTH luxR-type" evidence="8">
    <location>
        <begin position="159"/>
        <end position="224"/>
    </location>
</feature>
<dbReference type="SMART" id="SM00421">
    <property type="entry name" value="HTH_LUXR"/>
    <property type="match status" value="1"/>
</dbReference>
<keyword evidence="3" id="KW-0805">Transcription regulation</keyword>
<evidence type="ECO:0000259" key="8">
    <source>
        <dbReference type="PROSITE" id="PS50043"/>
    </source>
</evidence>
<protein>
    <recommendedName>
        <fullName evidence="1">Stage 0 sporulation protein A homolog</fullName>
    </recommendedName>
</protein>
<name>A0A1M5ZIX0_9FIRM</name>
<dbReference type="PROSITE" id="PS50110">
    <property type="entry name" value="RESPONSE_REGULATORY"/>
    <property type="match status" value="1"/>
</dbReference>